<dbReference type="SUPFAM" id="SSF48113">
    <property type="entry name" value="Heme-dependent peroxidases"/>
    <property type="match status" value="1"/>
</dbReference>
<dbReference type="GO" id="GO:0140825">
    <property type="term" value="F:lactoperoxidase activity"/>
    <property type="evidence" value="ECO:0007669"/>
    <property type="project" value="UniProtKB-EC"/>
</dbReference>
<dbReference type="InterPro" id="IPR000823">
    <property type="entry name" value="Peroxidase_pln"/>
</dbReference>
<dbReference type="InterPro" id="IPR019793">
    <property type="entry name" value="Peroxidases_heam-ligand_BS"/>
</dbReference>
<evidence type="ECO:0000256" key="3">
    <source>
        <dbReference type="ARBA" id="ARBA00004613"/>
    </source>
</evidence>
<evidence type="ECO:0000256" key="7">
    <source>
        <dbReference type="ARBA" id="ARBA00022559"/>
    </source>
</evidence>
<feature type="active site" description="Proton acceptor" evidence="17">
    <location>
        <position position="70"/>
    </location>
</feature>
<dbReference type="GO" id="GO:0046872">
    <property type="term" value="F:metal ion binding"/>
    <property type="evidence" value="ECO:0007669"/>
    <property type="project" value="UniProtKB-UniRule"/>
</dbReference>
<evidence type="ECO:0000256" key="19">
    <source>
        <dbReference type="PIRSR" id="PIRSR600823-3"/>
    </source>
</evidence>
<keyword evidence="13 19" id="KW-0408">Iron</keyword>
<evidence type="ECO:0000256" key="22">
    <source>
        <dbReference type="RuleBase" id="RU362060"/>
    </source>
</evidence>
<feature type="site" description="Transition state stabilizer" evidence="20">
    <location>
        <position position="66"/>
    </location>
</feature>
<comment type="function">
    <text evidence="2">Removal of H(2)O(2), oxidation of toxic reductants, biosynthesis and degradation of lignin, suberization, auxin catabolism, response to environmental stresses such as wounding, pathogen attack and oxidative stress. These functions might be dependent on each isozyme/isoform in each plant tissue.</text>
</comment>
<proteinExistence type="inferred from homology"/>
<dbReference type="GO" id="GO:0042744">
    <property type="term" value="P:hydrogen peroxide catabolic process"/>
    <property type="evidence" value="ECO:0007669"/>
    <property type="project" value="UniProtKB-KW"/>
</dbReference>
<feature type="disulfide bond" evidence="21">
    <location>
        <begin position="124"/>
        <end position="324"/>
    </location>
</feature>
<comment type="catalytic activity">
    <reaction evidence="1 22">
        <text>2 a phenolic donor + H2O2 = 2 a phenolic radical donor + 2 H2O</text>
        <dbReference type="Rhea" id="RHEA:56136"/>
        <dbReference type="ChEBI" id="CHEBI:15377"/>
        <dbReference type="ChEBI" id="CHEBI:16240"/>
        <dbReference type="ChEBI" id="CHEBI:139520"/>
        <dbReference type="ChEBI" id="CHEBI:139521"/>
        <dbReference type="EC" id="1.11.1.7"/>
    </reaction>
</comment>
<evidence type="ECO:0000256" key="9">
    <source>
        <dbReference type="ARBA" id="ARBA00022723"/>
    </source>
</evidence>
<dbReference type="Proteomes" id="UP000288805">
    <property type="component" value="Unassembled WGS sequence"/>
</dbReference>
<comment type="cofactor">
    <cofactor evidence="19 22">
        <name>Ca(2+)</name>
        <dbReference type="ChEBI" id="CHEBI:29108"/>
    </cofactor>
    <text evidence="19 22">Binds 2 calcium ions per subunit.</text>
</comment>
<dbReference type="InterPro" id="IPR033905">
    <property type="entry name" value="Secretory_peroxidase"/>
</dbReference>
<feature type="binding site" evidence="19">
    <location>
        <position position="257"/>
    </location>
    <ligand>
        <name>Ca(2+)</name>
        <dbReference type="ChEBI" id="CHEBI:29108"/>
        <label>2</label>
    </ligand>
</feature>
<name>A0A438KL44_VITVI</name>
<dbReference type="InterPro" id="IPR019794">
    <property type="entry name" value="Peroxidases_AS"/>
</dbReference>
<evidence type="ECO:0000256" key="21">
    <source>
        <dbReference type="PIRSR" id="PIRSR600823-5"/>
    </source>
</evidence>
<feature type="binding site" evidence="19">
    <location>
        <position position="76"/>
    </location>
    <ligand>
        <name>Ca(2+)</name>
        <dbReference type="ChEBI" id="CHEBI:29108"/>
        <label>1</label>
    </ligand>
</feature>
<dbReference type="GO" id="GO:0006979">
    <property type="term" value="P:response to oxidative stress"/>
    <property type="evidence" value="ECO:0007669"/>
    <property type="project" value="UniProtKB-UniRule"/>
</dbReference>
<feature type="binding site" evidence="19">
    <location>
        <position position="92"/>
    </location>
    <ligand>
        <name>Ca(2+)</name>
        <dbReference type="ChEBI" id="CHEBI:29108"/>
        <label>1</label>
    </ligand>
</feature>
<reference evidence="24 25" key="1">
    <citation type="journal article" date="2018" name="PLoS Genet.">
        <title>Population sequencing reveals clonal diversity and ancestral inbreeding in the grapevine cultivar Chardonnay.</title>
        <authorList>
            <person name="Roach M.J."/>
            <person name="Johnson D.L."/>
            <person name="Bohlmann J."/>
            <person name="van Vuuren H.J."/>
            <person name="Jones S.J."/>
            <person name="Pretorius I.S."/>
            <person name="Schmidt S.A."/>
            <person name="Borneman A.R."/>
        </authorList>
    </citation>
    <scope>NUCLEOTIDE SEQUENCE [LARGE SCALE GENOMIC DNA]</scope>
    <source>
        <strain evidence="25">cv. Chardonnay</strain>
        <tissue evidence="24">Leaf</tissue>
    </source>
</reference>
<evidence type="ECO:0000256" key="10">
    <source>
        <dbReference type="ARBA" id="ARBA00022729"/>
    </source>
</evidence>
<dbReference type="FunFam" id="1.10.420.10:FF:000008">
    <property type="entry name" value="Peroxidase"/>
    <property type="match status" value="1"/>
</dbReference>
<dbReference type="Gene3D" id="1.10.420.10">
    <property type="entry name" value="Peroxidase, domain 2"/>
    <property type="match status" value="1"/>
</dbReference>
<dbReference type="EMBL" id="QGNW01000004">
    <property type="protein sequence ID" value="RVX21932.1"/>
    <property type="molecule type" value="Genomic_DNA"/>
</dbReference>
<dbReference type="InterPro" id="IPR010255">
    <property type="entry name" value="Haem_peroxidase_sf"/>
</dbReference>
<feature type="binding site" evidence="19">
    <location>
        <position position="198"/>
    </location>
    <ligand>
        <name>Ca(2+)</name>
        <dbReference type="ChEBI" id="CHEBI:29108"/>
        <label>2</label>
    </ligand>
</feature>
<feature type="chain" id="PRO_5018812928" description="Peroxidase" evidence="22">
    <location>
        <begin position="27"/>
        <end position="328"/>
    </location>
</feature>
<dbReference type="GO" id="GO:0020037">
    <property type="term" value="F:heme binding"/>
    <property type="evidence" value="ECO:0007669"/>
    <property type="project" value="UniProtKB-UniRule"/>
</dbReference>
<evidence type="ECO:0000256" key="17">
    <source>
        <dbReference type="PIRSR" id="PIRSR600823-1"/>
    </source>
</evidence>
<dbReference type="PROSITE" id="PS00435">
    <property type="entry name" value="PEROXIDASE_1"/>
    <property type="match status" value="1"/>
</dbReference>
<feature type="binding site" evidence="19">
    <location>
        <position position="74"/>
    </location>
    <ligand>
        <name>Ca(2+)</name>
        <dbReference type="ChEBI" id="CHEBI:29108"/>
        <label>1</label>
    </ligand>
</feature>
<evidence type="ECO:0000256" key="1">
    <source>
        <dbReference type="ARBA" id="ARBA00000189"/>
    </source>
</evidence>
<feature type="binding site" description="axial binding residue" evidence="19">
    <location>
        <position position="197"/>
    </location>
    <ligand>
        <name>heme b</name>
        <dbReference type="ChEBI" id="CHEBI:60344"/>
    </ligand>
    <ligandPart>
        <name>Fe</name>
        <dbReference type="ChEBI" id="CHEBI:18248"/>
    </ligandPart>
</feature>
<evidence type="ECO:0000256" key="6">
    <source>
        <dbReference type="ARBA" id="ARBA00022525"/>
    </source>
</evidence>
<dbReference type="PRINTS" id="PR00461">
    <property type="entry name" value="PLPEROXIDASE"/>
</dbReference>
<dbReference type="PANTHER" id="PTHR31235">
    <property type="entry name" value="PEROXIDASE 25-RELATED"/>
    <property type="match status" value="1"/>
</dbReference>
<organism evidence="24 25">
    <name type="scientific">Vitis vinifera</name>
    <name type="common">Grape</name>
    <dbReference type="NCBI Taxonomy" id="29760"/>
    <lineage>
        <taxon>Eukaryota</taxon>
        <taxon>Viridiplantae</taxon>
        <taxon>Streptophyta</taxon>
        <taxon>Embryophyta</taxon>
        <taxon>Tracheophyta</taxon>
        <taxon>Spermatophyta</taxon>
        <taxon>Magnoliopsida</taxon>
        <taxon>eudicotyledons</taxon>
        <taxon>Gunneridae</taxon>
        <taxon>Pentapetalae</taxon>
        <taxon>rosids</taxon>
        <taxon>Vitales</taxon>
        <taxon>Vitaceae</taxon>
        <taxon>Viteae</taxon>
        <taxon>Vitis</taxon>
    </lineage>
</organism>
<evidence type="ECO:0000256" key="18">
    <source>
        <dbReference type="PIRSR" id="PIRSR600823-2"/>
    </source>
</evidence>
<feature type="domain" description="Plant heme peroxidase family profile" evidence="23">
    <location>
        <begin position="28"/>
        <end position="328"/>
    </location>
</feature>
<comment type="cofactor">
    <cofactor evidence="19 22">
        <name>heme b</name>
        <dbReference type="ChEBI" id="CHEBI:60344"/>
    </cofactor>
    <text evidence="19 22">Binds 1 heme b (iron(II)-protoporphyrin IX) group per subunit.</text>
</comment>
<feature type="binding site" evidence="19">
    <location>
        <position position="78"/>
    </location>
    <ligand>
        <name>Ca(2+)</name>
        <dbReference type="ChEBI" id="CHEBI:29108"/>
        <label>1</label>
    </ligand>
</feature>
<comment type="similarity">
    <text evidence="22">Belongs to the peroxidase family. Classical plant (class III) peroxidase subfamily.</text>
</comment>
<keyword evidence="15" id="KW-0325">Glycoprotein</keyword>
<dbReference type="PROSITE" id="PS50873">
    <property type="entry name" value="PEROXIDASE_4"/>
    <property type="match status" value="1"/>
</dbReference>
<feature type="binding site" evidence="19">
    <location>
        <position position="249"/>
    </location>
    <ligand>
        <name>Ca(2+)</name>
        <dbReference type="ChEBI" id="CHEBI:29108"/>
        <label>2</label>
    </ligand>
</feature>
<feature type="disulfide bond" evidence="21">
    <location>
        <begin position="39"/>
        <end position="118"/>
    </location>
</feature>
<dbReference type="AlphaFoldDB" id="A0A438KL44"/>
<comment type="caution">
    <text evidence="24">The sequence shown here is derived from an EMBL/GenBank/DDBJ whole genome shotgun (WGS) entry which is preliminary data.</text>
</comment>
<evidence type="ECO:0000313" key="25">
    <source>
        <dbReference type="Proteomes" id="UP000288805"/>
    </source>
</evidence>
<dbReference type="EC" id="1.11.1.7" evidence="5 22"/>
<dbReference type="Gene3D" id="1.10.520.10">
    <property type="match status" value="1"/>
</dbReference>
<accession>A0A438KL44</accession>
<protein>
    <recommendedName>
        <fullName evidence="5 22">Peroxidase</fullName>
        <ecNumber evidence="5 22">1.11.1.7</ecNumber>
    </recommendedName>
</protein>
<evidence type="ECO:0000256" key="16">
    <source>
        <dbReference type="ARBA" id="ARBA00023324"/>
    </source>
</evidence>
<feature type="binding site" evidence="19">
    <location>
        <position position="71"/>
    </location>
    <ligand>
        <name>Ca(2+)</name>
        <dbReference type="ChEBI" id="CHEBI:29108"/>
        <label>1</label>
    </ligand>
</feature>
<dbReference type="PRINTS" id="PR00458">
    <property type="entry name" value="PEROXIDASE"/>
</dbReference>
<evidence type="ECO:0000256" key="8">
    <source>
        <dbReference type="ARBA" id="ARBA00022617"/>
    </source>
</evidence>
<evidence type="ECO:0000313" key="24">
    <source>
        <dbReference type="EMBL" id="RVX21932.1"/>
    </source>
</evidence>
<keyword evidence="11 19" id="KW-0106">Calcium</keyword>
<comment type="similarity">
    <text evidence="4">Belongs to the peroxidase family. Ascorbate peroxidase subfamily.</text>
</comment>
<keyword evidence="7 22" id="KW-0575">Peroxidase</keyword>
<keyword evidence="10 22" id="KW-0732">Signal</keyword>
<keyword evidence="9 19" id="KW-0479">Metal-binding</keyword>
<evidence type="ECO:0000256" key="5">
    <source>
        <dbReference type="ARBA" id="ARBA00012313"/>
    </source>
</evidence>
<dbReference type="FunFam" id="1.10.520.10:FF:000006">
    <property type="entry name" value="Peroxidase"/>
    <property type="match status" value="1"/>
</dbReference>
<keyword evidence="8 22" id="KW-0349">Heme</keyword>
<evidence type="ECO:0000256" key="20">
    <source>
        <dbReference type="PIRSR" id="PIRSR600823-4"/>
    </source>
</evidence>
<dbReference type="GO" id="GO:0005576">
    <property type="term" value="C:extracellular region"/>
    <property type="evidence" value="ECO:0007669"/>
    <property type="project" value="UniProtKB-SubCell"/>
</dbReference>
<dbReference type="InterPro" id="IPR002016">
    <property type="entry name" value="Haem_peroxidase"/>
</dbReference>
<feature type="disulfide bond" evidence="21">
    <location>
        <begin position="204"/>
        <end position="236"/>
    </location>
</feature>
<sequence length="328" mass="35573">MRSARECLLILLVSLLVFGVVRICNADGLRKNFYKQTSCPQAENVVRNLTRIKVQANPALAAKLIRMQFHDCFVRGCDASILLNRVGTDQAEKDARPNLSLSGYDEINDIKSKLEQACPGVVSCADILALAARDAVSFPSQTPLWDVLTGRRDGNVSLASEVNGNIPSPFSDFSTLKQLFVKKGLNVNDLVALSGAHTIGFAHCGTFSRRLYNFTGKGDADPSLNATYIESLKAQCPNPANAQTTVEMDPQSSGSFDSSYFNILVQNKGLFQSDAALLTDKASSKTVQQLRKPRAFLDEFGKSMKKMAAIGVLTGKAGEIRKQCGVVN</sequence>
<keyword evidence="6 22" id="KW-0964">Secreted</keyword>
<dbReference type="CDD" id="cd00693">
    <property type="entry name" value="secretory_peroxidase"/>
    <property type="match status" value="1"/>
</dbReference>
<feature type="binding site" evidence="19">
    <location>
        <position position="80"/>
    </location>
    <ligand>
        <name>Ca(2+)</name>
        <dbReference type="ChEBI" id="CHEBI:29108"/>
        <label>1</label>
    </ligand>
</feature>
<dbReference type="PROSITE" id="PS00436">
    <property type="entry name" value="PEROXIDASE_2"/>
    <property type="match status" value="1"/>
</dbReference>
<evidence type="ECO:0000256" key="13">
    <source>
        <dbReference type="ARBA" id="ARBA00023004"/>
    </source>
</evidence>
<feature type="signal peptide" evidence="22">
    <location>
        <begin position="1"/>
        <end position="26"/>
    </location>
</feature>
<feature type="binding site" evidence="18">
    <location>
        <position position="167"/>
    </location>
    <ligand>
        <name>substrate</name>
    </ligand>
</feature>
<evidence type="ECO:0000256" key="11">
    <source>
        <dbReference type="ARBA" id="ARBA00022837"/>
    </source>
</evidence>
<keyword evidence="16 22" id="KW-0376">Hydrogen peroxide</keyword>
<evidence type="ECO:0000256" key="2">
    <source>
        <dbReference type="ARBA" id="ARBA00002322"/>
    </source>
</evidence>
<keyword evidence="12 22" id="KW-0560">Oxidoreductase</keyword>
<evidence type="ECO:0000256" key="14">
    <source>
        <dbReference type="ARBA" id="ARBA00023157"/>
    </source>
</evidence>
<keyword evidence="14 21" id="KW-1015">Disulfide bond</keyword>
<evidence type="ECO:0000256" key="4">
    <source>
        <dbReference type="ARBA" id="ARBA00006873"/>
    </source>
</evidence>
<evidence type="ECO:0000259" key="23">
    <source>
        <dbReference type="PROSITE" id="PS50873"/>
    </source>
</evidence>
<comment type="subcellular location">
    <subcellularLocation>
        <location evidence="3 22">Secreted</location>
    </subcellularLocation>
</comment>
<dbReference type="Pfam" id="PF00141">
    <property type="entry name" value="peroxidase"/>
    <property type="match status" value="1"/>
</dbReference>
<gene>
    <name evidence="24" type="primary">PER24_1</name>
    <name evidence="24" type="ORF">CK203_001442</name>
</gene>
<feature type="disulfide bond" evidence="21">
    <location>
        <begin position="72"/>
        <end position="77"/>
    </location>
</feature>
<evidence type="ECO:0000256" key="15">
    <source>
        <dbReference type="ARBA" id="ARBA00023180"/>
    </source>
</evidence>
<evidence type="ECO:0000256" key="12">
    <source>
        <dbReference type="ARBA" id="ARBA00023002"/>
    </source>
</evidence>